<evidence type="ECO:0000256" key="1">
    <source>
        <dbReference type="ARBA" id="ARBA00022741"/>
    </source>
</evidence>
<feature type="region of interest" description="Disordered" evidence="7">
    <location>
        <begin position="753"/>
        <end position="823"/>
    </location>
</feature>
<keyword evidence="2 5" id="KW-0067">ATP-binding</keyword>
<reference evidence="9" key="1">
    <citation type="submission" date="2013-10" db="EMBL/GenBank/DDBJ databases">
        <title>Genomic analysis of the causative agents of coccidiosis in chickens.</title>
        <authorList>
            <person name="Reid A.J."/>
            <person name="Blake D."/>
            <person name="Billington K."/>
            <person name="Browne H."/>
            <person name="Dunn M."/>
            <person name="Hung S."/>
            <person name="Kawahara F."/>
            <person name="Miranda-Saavedra D."/>
            <person name="Mourier T."/>
            <person name="Nagra H."/>
            <person name="Otto T.D."/>
            <person name="Rawlings N."/>
            <person name="Sanchez A."/>
            <person name="Sanders M."/>
            <person name="Subramaniam C."/>
            <person name="Tay Y."/>
            <person name="Dear P."/>
            <person name="Doerig C."/>
            <person name="Gruber A."/>
            <person name="Parkinson J."/>
            <person name="Shirley M."/>
            <person name="Wan K.L."/>
            <person name="Berriman M."/>
            <person name="Tomley F."/>
            <person name="Pain A."/>
        </authorList>
    </citation>
    <scope>NUCLEOTIDE SEQUENCE [LARGE SCALE GENOMIC DNA]</scope>
    <source>
        <strain evidence="9">Houghton</strain>
    </source>
</reference>
<evidence type="ECO:0000256" key="7">
    <source>
        <dbReference type="SAM" id="MobiDB-lite"/>
    </source>
</evidence>
<dbReference type="VEuPathDB" id="ToxoDB:ETH_00032010"/>
<dbReference type="GeneID" id="25255468"/>
<feature type="region of interest" description="Disordered" evidence="7">
    <location>
        <begin position="836"/>
        <end position="855"/>
    </location>
</feature>
<feature type="region of interest" description="Disordered" evidence="7">
    <location>
        <begin position="80"/>
        <end position="179"/>
    </location>
</feature>
<keyword evidence="10" id="KW-1185">Reference proteome</keyword>
<feature type="region of interest" description="Disordered" evidence="7">
    <location>
        <begin position="463"/>
        <end position="482"/>
    </location>
</feature>
<name>U6L0P5_EIMTE</name>
<evidence type="ECO:0000256" key="2">
    <source>
        <dbReference type="ARBA" id="ARBA00022840"/>
    </source>
</evidence>
<dbReference type="OrthoDB" id="3176171at2759"/>
<feature type="binding site" evidence="5">
    <location>
        <begin position="277"/>
        <end position="284"/>
    </location>
    <ligand>
        <name>ATP</name>
        <dbReference type="ChEBI" id="CHEBI:30616"/>
    </ligand>
</feature>
<feature type="region of interest" description="Disordered" evidence="7">
    <location>
        <begin position="633"/>
        <end position="702"/>
    </location>
</feature>
<organism evidence="9 10">
    <name type="scientific">Eimeria tenella</name>
    <name type="common">Coccidian parasite</name>
    <dbReference type="NCBI Taxonomy" id="5802"/>
    <lineage>
        <taxon>Eukaryota</taxon>
        <taxon>Sar</taxon>
        <taxon>Alveolata</taxon>
        <taxon>Apicomplexa</taxon>
        <taxon>Conoidasida</taxon>
        <taxon>Coccidia</taxon>
        <taxon>Eucoccidiorida</taxon>
        <taxon>Eimeriorina</taxon>
        <taxon>Eimeriidae</taxon>
        <taxon>Eimeria</taxon>
    </lineage>
</organism>
<feature type="compositionally biased region" description="Low complexity" evidence="7">
    <location>
        <begin position="38"/>
        <end position="62"/>
    </location>
</feature>
<accession>U6L0P5</accession>
<gene>
    <name evidence="9" type="ORF">ETH_00032010</name>
</gene>
<comment type="similarity">
    <text evidence="5 6">Belongs to the TRAFAC class myosin-kinesin ATPase superfamily. Kinesin family.</text>
</comment>
<dbReference type="SUPFAM" id="SSF52540">
    <property type="entry name" value="P-loop containing nucleoside triphosphate hydrolases"/>
    <property type="match status" value="1"/>
</dbReference>
<feature type="domain" description="Kinesin motor" evidence="8">
    <location>
        <begin position="201"/>
        <end position="633"/>
    </location>
</feature>
<keyword evidence="4 5" id="KW-0505">Motor protein</keyword>
<evidence type="ECO:0000256" key="6">
    <source>
        <dbReference type="RuleBase" id="RU000394"/>
    </source>
</evidence>
<feature type="compositionally biased region" description="Polar residues" evidence="7">
    <location>
        <begin position="1"/>
        <end position="14"/>
    </location>
</feature>
<evidence type="ECO:0000256" key="3">
    <source>
        <dbReference type="ARBA" id="ARBA00023054"/>
    </source>
</evidence>
<dbReference type="PROSITE" id="PS00411">
    <property type="entry name" value="KINESIN_MOTOR_1"/>
    <property type="match status" value="1"/>
</dbReference>
<dbReference type="GO" id="GO:0003777">
    <property type="term" value="F:microtubule motor activity"/>
    <property type="evidence" value="ECO:0007669"/>
    <property type="project" value="InterPro"/>
</dbReference>
<feature type="region of interest" description="Disordered" evidence="7">
    <location>
        <begin position="1"/>
        <end position="68"/>
    </location>
</feature>
<dbReference type="OMA" id="CRTSVIC"/>
<feature type="compositionally biased region" description="Low complexity" evidence="7">
    <location>
        <begin position="654"/>
        <end position="690"/>
    </location>
</feature>
<dbReference type="PANTHER" id="PTHR47968">
    <property type="entry name" value="CENTROMERE PROTEIN E"/>
    <property type="match status" value="1"/>
</dbReference>
<dbReference type="PANTHER" id="PTHR47968:SF75">
    <property type="entry name" value="CENTROMERE-ASSOCIATED PROTEIN E"/>
    <property type="match status" value="1"/>
</dbReference>
<dbReference type="PROSITE" id="PS50067">
    <property type="entry name" value="KINESIN_MOTOR_2"/>
    <property type="match status" value="1"/>
</dbReference>
<evidence type="ECO:0000313" key="10">
    <source>
        <dbReference type="Proteomes" id="UP000030747"/>
    </source>
</evidence>
<dbReference type="EMBL" id="HG675735">
    <property type="protein sequence ID" value="CDJ42768.1"/>
    <property type="molecule type" value="Genomic_DNA"/>
</dbReference>
<dbReference type="InterPro" id="IPR027417">
    <property type="entry name" value="P-loop_NTPase"/>
</dbReference>
<reference evidence="9" key="2">
    <citation type="submission" date="2013-10" db="EMBL/GenBank/DDBJ databases">
        <authorList>
            <person name="Aslett M."/>
        </authorList>
    </citation>
    <scope>NUCLEOTIDE SEQUENCE [LARGE SCALE GENOMIC DNA]</scope>
    <source>
        <strain evidence="9">Houghton</strain>
    </source>
</reference>
<evidence type="ECO:0000313" key="9">
    <source>
        <dbReference type="EMBL" id="CDJ42768.1"/>
    </source>
</evidence>
<dbReference type="GO" id="GO:0008017">
    <property type="term" value="F:microtubule binding"/>
    <property type="evidence" value="ECO:0007669"/>
    <property type="project" value="InterPro"/>
</dbReference>
<dbReference type="PRINTS" id="PR00380">
    <property type="entry name" value="KINESINHEAVY"/>
</dbReference>
<feature type="region of interest" description="Disordered" evidence="7">
    <location>
        <begin position="556"/>
        <end position="575"/>
    </location>
</feature>
<keyword evidence="1 5" id="KW-0547">Nucleotide-binding</keyword>
<dbReference type="InterPro" id="IPR027640">
    <property type="entry name" value="Kinesin-like_fam"/>
</dbReference>
<dbReference type="InterPro" id="IPR019821">
    <property type="entry name" value="Kinesin_motor_CS"/>
</dbReference>
<feature type="compositionally biased region" description="Low complexity" evidence="7">
    <location>
        <begin position="463"/>
        <end position="480"/>
    </location>
</feature>
<feature type="compositionally biased region" description="Low complexity" evidence="7">
    <location>
        <begin position="129"/>
        <end position="153"/>
    </location>
</feature>
<proteinExistence type="inferred from homology"/>
<evidence type="ECO:0000256" key="4">
    <source>
        <dbReference type="ARBA" id="ARBA00023175"/>
    </source>
</evidence>
<dbReference type="SMART" id="SM00129">
    <property type="entry name" value="KISc"/>
    <property type="match status" value="1"/>
</dbReference>
<keyword evidence="3" id="KW-0175">Coiled coil</keyword>
<dbReference type="AlphaFoldDB" id="U6L0P5"/>
<feature type="compositionally biased region" description="Low complexity" evidence="7">
    <location>
        <begin position="753"/>
        <end position="768"/>
    </location>
</feature>
<dbReference type="VEuPathDB" id="ToxoDB:ETH2_1512900"/>
<dbReference type="RefSeq" id="XP_013233518.1">
    <property type="nucleotide sequence ID" value="XM_013378064.1"/>
</dbReference>
<dbReference type="Gene3D" id="3.40.850.10">
    <property type="entry name" value="Kinesin motor domain"/>
    <property type="match status" value="1"/>
</dbReference>
<evidence type="ECO:0000256" key="5">
    <source>
        <dbReference type="PROSITE-ProRule" id="PRU00283"/>
    </source>
</evidence>
<dbReference type="GO" id="GO:0005524">
    <property type="term" value="F:ATP binding"/>
    <property type="evidence" value="ECO:0007669"/>
    <property type="project" value="UniProtKB-UniRule"/>
</dbReference>
<dbReference type="Pfam" id="PF00225">
    <property type="entry name" value="Kinesin"/>
    <property type="match status" value="1"/>
</dbReference>
<dbReference type="GO" id="GO:0005874">
    <property type="term" value="C:microtubule"/>
    <property type="evidence" value="ECO:0007669"/>
    <property type="project" value="UniProtKB-KW"/>
</dbReference>
<evidence type="ECO:0000259" key="8">
    <source>
        <dbReference type="PROSITE" id="PS50067"/>
    </source>
</evidence>
<protein>
    <recommendedName>
        <fullName evidence="6">Kinesin-like protein</fullName>
    </recommendedName>
</protein>
<sequence>MTQSTQAQTGSEESPSAGPLPRQASSSKPPLRQPPATSNNSHNSSGTGCEGSSGDCSSSSSSRHVNRQVLVGVRFRPVAVSPISSRPGASPSTVSTGVPPGGSAGAPPGPSPGTSPTLKHITNPQPVCGASGASQSAEGSSGEGGEVLSSTSSLASLCEGAPGSLSRSVRRPPWARRGPADADWALREGEADGWVLAAPWALDLGPRRGPPQDGGPSCGVGRQGGPQRIWDGFKDVCFEADCVFPPQASNAGVYARLVKGLVAAALGGLNAAVLAYGQTASGKTHTMFGGAPHRGSGRGGPQKGPPRVGEKGIVELALKDIFRERDQRAASDPFSVSLSMLEVYQETVTDLLQGAAAGNSGGPAAGGAWDARQKRPIALCERADGTLDMGSLTCRPVSCLAEALSLVQKGEQQRHAAETAANARSSRSHAVLRIVLSPAAAATAGATAAVTAAAAAAGTEAAASAGSSEEGTSADSSGAGVSSRVHRRASVFSLVDLAGSEGAGGAQGNSATQREGGSINRSLLALSKVVKALTQQQQQQQQKQQQHKQDAALITPSGEAEGGVGGSGSLAPGAPRRQAPVYLGLRESKLTRLLSDCLGGPCRTSVICLCAPGATFYRQTAATLAFARRARKLPPAPEIPGSQGAQRSKKVRIRAPGSDAAAPQAAAPASGAAAGAGSGSLSSDSLRDGAQGAPQGTSSGGLPRPFVYIPTGCLQCRALYKALQETREELACQAVQLRQLRYVISRGLPAAAAASVPASSSTSSSSSGSGRGDTANIESTPRRNAVRDKGLEGGLQGGPKGPTVHSKENETPTRQPAVTNYGGGVCYKPPNEASVGTPVGSWGPFVGLLSPDKPS</sequence>
<dbReference type="InterPro" id="IPR001752">
    <property type="entry name" value="Kinesin_motor_dom"/>
</dbReference>
<dbReference type="Proteomes" id="UP000030747">
    <property type="component" value="Unassembled WGS sequence"/>
</dbReference>
<keyword evidence="6" id="KW-0493">Microtubule</keyword>
<dbReference type="InterPro" id="IPR036961">
    <property type="entry name" value="Kinesin_motor_dom_sf"/>
</dbReference>
<dbReference type="GO" id="GO:0007018">
    <property type="term" value="P:microtubule-based movement"/>
    <property type="evidence" value="ECO:0007669"/>
    <property type="project" value="InterPro"/>
</dbReference>